<evidence type="ECO:0000313" key="1">
    <source>
        <dbReference type="EMBL" id="RCS55763.1"/>
    </source>
</evidence>
<gene>
    <name evidence="1" type="ORF">DTL42_01405</name>
</gene>
<organism evidence="1 2">
    <name type="scientific">Bremerella cremea</name>
    <dbReference type="NCBI Taxonomy" id="1031537"/>
    <lineage>
        <taxon>Bacteria</taxon>
        <taxon>Pseudomonadati</taxon>
        <taxon>Planctomycetota</taxon>
        <taxon>Planctomycetia</taxon>
        <taxon>Pirellulales</taxon>
        <taxon>Pirellulaceae</taxon>
        <taxon>Bremerella</taxon>
    </lineage>
</organism>
<comment type="caution">
    <text evidence="1">The sequence shown here is derived from an EMBL/GenBank/DDBJ whole genome shotgun (WGS) entry which is preliminary data.</text>
</comment>
<dbReference type="EMBL" id="QPEX01000008">
    <property type="protein sequence ID" value="RCS55763.1"/>
    <property type="molecule type" value="Genomic_DNA"/>
</dbReference>
<dbReference type="RefSeq" id="WP_114366920.1">
    <property type="nucleotide sequence ID" value="NZ_QPEX01000008.1"/>
</dbReference>
<dbReference type="OrthoDB" id="9797435at2"/>
<sequence>MSQNNQPIAQFKLGLVKALVWANETAGGTRHNVTFVRIYRKEDEWRETTSFGRDDLPLLAKVADQAHTWIFQQSSSES</sequence>
<protein>
    <submittedName>
        <fullName evidence="1">Uncharacterized protein</fullName>
    </submittedName>
</protein>
<accession>A0A368KZJ6</accession>
<proteinExistence type="predicted"/>
<evidence type="ECO:0000313" key="2">
    <source>
        <dbReference type="Proteomes" id="UP000253562"/>
    </source>
</evidence>
<dbReference type="Proteomes" id="UP000253562">
    <property type="component" value="Unassembled WGS sequence"/>
</dbReference>
<dbReference type="AlphaFoldDB" id="A0A368KZJ6"/>
<name>A0A368KZJ6_9BACT</name>
<reference evidence="1 2" key="1">
    <citation type="submission" date="2018-07" db="EMBL/GenBank/DDBJ databases">
        <title>Comparative genomes isolates from brazilian mangrove.</title>
        <authorList>
            <person name="De Araujo J.E."/>
            <person name="Taketani R.G."/>
            <person name="Silva M.C.P."/>
            <person name="Lourenco M.V."/>
            <person name="Oliveira V.M."/>
            <person name="Andreote F.D."/>
        </authorList>
    </citation>
    <scope>NUCLEOTIDE SEQUENCE [LARGE SCALE GENOMIC DNA]</scope>
    <source>
        <strain evidence="1 2">HEX PRIS-MGV</strain>
    </source>
</reference>